<evidence type="ECO:0000313" key="3">
    <source>
        <dbReference type="Proteomes" id="UP001303046"/>
    </source>
</evidence>
<feature type="signal peptide" evidence="1">
    <location>
        <begin position="1"/>
        <end position="16"/>
    </location>
</feature>
<protein>
    <submittedName>
        <fullName evidence="2">Uncharacterized protein</fullName>
    </submittedName>
</protein>
<evidence type="ECO:0000313" key="2">
    <source>
        <dbReference type="EMBL" id="KAK6766316.1"/>
    </source>
</evidence>
<keyword evidence="1" id="KW-0732">Signal</keyword>
<dbReference type="EMBL" id="JAVFWL010000006">
    <property type="protein sequence ID" value="KAK6766316.1"/>
    <property type="molecule type" value="Genomic_DNA"/>
</dbReference>
<sequence length="176" mass="19547">MFGSIIFLVVITYTSAQYGNQPPAQDNYPPQSPPQAPQNPIVIPVPVGPYPYSSSSDERNCGRCKYLKTSCEGVPHRTLCREATIKNFIGRHGCKEAIITCGHSKRPITLETIDGEKLSEGIDVQKHVKCGRREKWCARDIDDNNVNFRTVRCVIEGQGPYPNHTEPAPTPQPIAE</sequence>
<keyword evidence="3" id="KW-1185">Reference proteome</keyword>
<dbReference type="Proteomes" id="UP001303046">
    <property type="component" value="Unassembled WGS sequence"/>
</dbReference>
<comment type="caution">
    <text evidence="2">The sequence shown here is derived from an EMBL/GenBank/DDBJ whole genome shotgun (WGS) entry which is preliminary data.</text>
</comment>
<reference evidence="2 3" key="1">
    <citation type="submission" date="2023-08" db="EMBL/GenBank/DDBJ databases">
        <title>A Necator americanus chromosomal reference genome.</title>
        <authorList>
            <person name="Ilik V."/>
            <person name="Petrzelkova K.J."/>
            <person name="Pardy F."/>
            <person name="Fuh T."/>
            <person name="Niatou-Singa F.S."/>
            <person name="Gouil Q."/>
            <person name="Baker L."/>
            <person name="Ritchie M.E."/>
            <person name="Jex A.R."/>
            <person name="Gazzola D."/>
            <person name="Li H."/>
            <person name="Toshio Fujiwara R."/>
            <person name="Zhan B."/>
            <person name="Aroian R.V."/>
            <person name="Pafco B."/>
            <person name="Schwarz E.M."/>
        </authorList>
    </citation>
    <scope>NUCLEOTIDE SEQUENCE [LARGE SCALE GENOMIC DNA]</scope>
    <source>
        <strain evidence="2 3">Aroian</strain>
        <tissue evidence="2">Whole animal</tissue>
    </source>
</reference>
<accession>A0ABR1EWL8</accession>
<proteinExistence type="predicted"/>
<gene>
    <name evidence="2" type="primary">Necator_chrX.g26090</name>
    <name evidence="2" type="ORF">RB195_025924</name>
</gene>
<name>A0ABR1EWL8_NECAM</name>
<feature type="chain" id="PRO_5046424069" evidence="1">
    <location>
        <begin position="17"/>
        <end position="176"/>
    </location>
</feature>
<evidence type="ECO:0000256" key="1">
    <source>
        <dbReference type="SAM" id="SignalP"/>
    </source>
</evidence>
<organism evidence="2 3">
    <name type="scientific">Necator americanus</name>
    <name type="common">Human hookworm</name>
    <dbReference type="NCBI Taxonomy" id="51031"/>
    <lineage>
        <taxon>Eukaryota</taxon>
        <taxon>Metazoa</taxon>
        <taxon>Ecdysozoa</taxon>
        <taxon>Nematoda</taxon>
        <taxon>Chromadorea</taxon>
        <taxon>Rhabditida</taxon>
        <taxon>Rhabditina</taxon>
        <taxon>Rhabditomorpha</taxon>
        <taxon>Strongyloidea</taxon>
        <taxon>Ancylostomatidae</taxon>
        <taxon>Bunostominae</taxon>
        <taxon>Necator</taxon>
    </lineage>
</organism>